<name>A0A0K6GII5_9AGAM</name>
<protein>
    <recommendedName>
        <fullName evidence="3">Protein kinase domain-containing protein</fullName>
    </recommendedName>
</protein>
<evidence type="ECO:0000313" key="1">
    <source>
        <dbReference type="EMBL" id="CUA78246.1"/>
    </source>
</evidence>
<dbReference type="EMBL" id="CYGV01001962">
    <property type="protein sequence ID" value="CUA78246.1"/>
    <property type="molecule type" value="Genomic_DNA"/>
</dbReference>
<evidence type="ECO:0008006" key="3">
    <source>
        <dbReference type="Google" id="ProtNLM"/>
    </source>
</evidence>
<proteinExistence type="predicted"/>
<dbReference type="AlphaFoldDB" id="A0A0K6GII5"/>
<reference evidence="1 2" key="1">
    <citation type="submission" date="2015-07" db="EMBL/GenBank/DDBJ databases">
        <authorList>
            <person name="Noorani M."/>
        </authorList>
    </citation>
    <scope>NUCLEOTIDE SEQUENCE [LARGE SCALE GENOMIC DNA]</scope>
    <source>
        <strain evidence="1">BBA 69670</strain>
    </source>
</reference>
<organism evidence="1 2">
    <name type="scientific">Rhizoctonia solani</name>
    <dbReference type="NCBI Taxonomy" id="456999"/>
    <lineage>
        <taxon>Eukaryota</taxon>
        <taxon>Fungi</taxon>
        <taxon>Dikarya</taxon>
        <taxon>Basidiomycota</taxon>
        <taxon>Agaricomycotina</taxon>
        <taxon>Agaricomycetes</taxon>
        <taxon>Cantharellales</taxon>
        <taxon>Ceratobasidiaceae</taxon>
        <taxon>Rhizoctonia</taxon>
    </lineage>
</organism>
<gene>
    <name evidence="1" type="ORF">RSOLAG22IIIB_13026</name>
</gene>
<dbReference type="SUPFAM" id="SSF56112">
    <property type="entry name" value="Protein kinase-like (PK-like)"/>
    <property type="match status" value="1"/>
</dbReference>
<dbReference type="Proteomes" id="UP000044841">
    <property type="component" value="Unassembled WGS sequence"/>
</dbReference>
<sequence>MASSSSFYLNCYLLGDKLYDPFPIEVTYNLKIASLKAKIMRHYKEFMGDELLRVQLYQIDLLSDPEKLAGIKLPSIPLKSALRVGSYWKDLKQLDENHTQVLVEAEILGGDQTHGRELAPNRNRVDPLSLISAIARLKTRRDQTAEAFRDAGSASTAANHRVFEQQQVRDDISILNGRPQRRSEVPIQLFHPAFDHFATQLKEPAIPKAENYLAVEDFLFSAQQIYDDKKTRWSVMKDLLSAALGHVVGIEPINQCESDGVVIFRGGYWARKAYGAMIEINNEVSTDNCDPCIQGAQAYSRYWSQTKMDELRAATRCPSLIIFIAGPWMCILGAVYLEHIVVQPLTEYVWLGHHPQQDHRLTHMTQLFAAISSTITFLQNYYTPLIQRRPVYEAITKDNHTAVVKFAQSYNFKAHKLLADRSLAPKLLSRDVERVGGELLMVVMELSSTSLDNYLEAHPKLGPSELYQVQADIEMALSILHENNLVFGDLRRPNVLVIEDSDGALHGH</sequence>
<accession>A0A0K6GII5</accession>
<dbReference type="Gene3D" id="1.10.510.10">
    <property type="entry name" value="Transferase(Phosphotransferase) domain 1"/>
    <property type="match status" value="1"/>
</dbReference>
<evidence type="ECO:0000313" key="2">
    <source>
        <dbReference type="Proteomes" id="UP000044841"/>
    </source>
</evidence>
<dbReference type="InterPro" id="IPR011009">
    <property type="entry name" value="Kinase-like_dom_sf"/>
</dbReference>
<keyword evidence="2" id="KW-1185">Reference proteome</keyword>